<keyword evidence="6 8" id="KW-0472">Membrane</keyword>
<gene>
    <name evidence="9" type="primary">mptB</name>
    <name evidence="9" type="ORF">ACFQDO_09270</name>
</gene>
<keyword evidence="10" id="KW-1185">Reference proteome</keyword>
<evidence type="ECO:0000256" key="8">
    <source>
        <dbReference type="SAM" id="Phobius"/>
    </source>
</evidence>
<dbReference type="InterPro" id="IPR049829">
    <property type="entry name" value="MptA/B-like"/>
</dbReference>
<dbReference type="RefSeq" id="WP_345716120.1">
    <property type="nucleotide sequence ID" value="NZ_BAABFP010000004.1"/>
</dbReference>
<dbReference type="Pfam" id="PF26314">
    <property type="entry name" value="MptA_B_family"/>
    <property type="match status" value="1"/>
</dbReference>
<keyword evidence="3" id="KW-0808">Transferase</keyword>
<feature type="transmembrane region" description="Helical" evidence="8">
    <location>
        <begin position="480"/>
        <end position="498"/>
    </location>
</feature>
<keyword evidence="4 8" id="KW-0812">Transmembrane</keyword>
<accession>A0ABW1JEH2</accession>
<feature type="transmembrane region" description="Helical" evidence="8">
    <location>
        <begin position="430"/>
        <end position="459"/>
    </location>
</feature>
<organism evidence="9 10">
    <name type="scientific">Angustibacter luteus</name>
    <dbReference type="NCBI Taxonomy" id="658456"/>
    <lineage>
        <taxon>Bacteria</taxon>
        <taxon>Bacillati</taxon>
        <taxon>Actinomycetota</taxon>
        <taxon>Actinomycetes</taxon>
        <taxon>Kineosporiales</taxon>
        <taxon>Kineosporiaceae</taxon>
    </lineage>
</organism>
<keyword evidence="2 9" id="KW-0328">Glycosyltransferase</keyword>
<evidence type="ECO:0000256" key="6">
    <source>
        <dbReference type="ARBA" id="ARBA00023136"/>
    </source>
</evidence>
<evidence type="ECO:0000256" key="7">
    <source>
        <dbReference type="ARBA" id="ARBA00043987"/>
    </source>
</evidence>
<feature type="transmembrane region" description="Helical" evidence="8">
    <location>
        <begin position="20"/>
        <end position="41"/>
    </location>
</feature>
<evidence type="ECO:0000256" key="3">
    <source>
        <dbReference type="ARBA" id="ARBA00022679"/>
    </source>
</evidence>
<evidence type="ECO:0000256" key="2">
    <source>
        <dbReference type="ARBA" id="ARBA00022676"/>
    </source>
</evidence>
<name>A0ABW1JEH2_9ACTN</name>
<feature type="transmembrane region" description="Helical" evidence="8">
    <location>
        <begin position="269"/>
        <end position="296"/>
    </location>
</feature>
<dbReference type="GO" id="GO:0016757">
    <property type="term" value="F:glycosyltransferase activity"/>
    <property type="evidence" value="ECO:0007669"/>
    <property type="project" value="UniProtKB-KW"/>
</dbReference>
<dbReference type="EMBL" id="JBHSRD010000003">
    <property type="protein sequence ID" value="MFC6007317.1"/>
    <property type="molecule type" value="Genomic_DNA"/>
</dbReference>
<feature type="transmembrane region" description="Helical" evidence="8">
    <location>
        <begin position="308"/>
        <end position="326"/>
    </location>
</feature>
<reference evidence="10" key="1">
    <citation type="journal article" date="2019" name="Int. J. Syst. Evol. Microbiol.">
        <title>The Global Catalogue of Microorganisms (GCM) 10K type strain sequencing project: providing services to taxonomists for standard genome sequencing and annotation.</title>
        <authorList>
            <consortium name="The Broad Institute Genomics Platform"/>
            <consortium name="The Broad Institute Genome Sequencing Center for Infectious Disease"/>
            <person name="Wu L."/>
            <person name="Ma J."/>
        </authorList>
    </citation>
    <scope>NUCLEOTIDE SEQUENCE [LARGE SCALE GENOMIC DNA]</scope>
    <source>
        <strain evidence="10">KACC 14249</strain>
    </source>
</reference>
<feature type="transmembrane region" description="Helical" evidence="8">
    <location>
        <begin position="61"/>
        <end position="90"/>
    </location>
</feature>
<feature type="transmembrane region" description="Helical" evidence="8">
    <location>
        <begin position="406"/>
        <end position="424"/>
    </location>
</feature>
<evidence type="ECO:0000256" key="1">
    <source>
        <dbReference type="ARBA" id="ARBA00004141"/>
    </source>
</evidence>
<comment type="subcellular location">
    <subcellularLocation>
        <location evidence="1">Membrane</location>
        <topology evidence="1">Multi-pass membrane protein</topology>
    </subcellularLocation>
</comment>
<dbReference type="Proteomes" id="UP001596189">
    <property type="component" value="Unassembled WGS sequence"/>
</dbReference>
<feature type="transmembrane region" description="Helical" evidence="8">
    <location>
        <begin position="102"/>
        <end position="120"/>
    </location>
</feature>
<comment type="similarity">
    <text evidence="7">Belongs to the MptA/B family.</text>
</comment>
<dbReference type="NCBIfam" id="NF038066">
    <property type="entry name" value="MptB"/>
    <property type="match status" value="1"/>
</dbReference>
<keyword evidence="5 8" id="KW-1133">Transmembrane helix</keyword>
<comment type="caution">
    <text evidence="9">The sequence shown here is derived from an EMBL/GenBank/DDBJ whole genome shotgun (WGS) entry which is preliminary data.</text>
</comment>
<proteinExistence type="inferred from homology"/>
<feature type="transmembrane region" description="Helical" evidence="8">
    <location>
        <begin position="366"/>
        <end position="386"/>
    </location>
</feature>
<evidence type="ECO:0000256" key="4">
    <source>
        <dbReference type="ARBA" id="ARBA00022692"/>
    </source>
</evidence>
<evidence type="ECO:0000313" key="9">
    <source>
        <dbReference type="EMBL" id="MFC6007317.1"/>
    </source>
</evidence>
<evidence type="ECO:0000313" key="10">
    <source>
        <dbReference type="Proteomes" id="UP001596189"/>
    </source>
</evidence>
<evidence type="ECO:0000256" key="5">
    <source>
        <dbReference type="ARBA" id="ARBA00022989"/>
    </source>
</evidence>
<protein>
    <submittedName>
        <fullName evidence="9">Polyprenol phosphomannose-dependent alpha 1,6 mannosyltransferase MptB</fullName>
    </submittedName>
</protein>
<feature type="transmembrane region" description="Helical" evidence="8">
    <location>
        <begin position="233"/>
        <end position="263"/>
    </location>
</feature>
<sequence>MTDAPSMTDAGSRRRVSPWALLAVGTSFVLLIGTAAFGPSAASPDLGADTGWRAALPPWSIGFHASSALVTGLVDTGYLIGGIGVALGLWAAYRGERVPPQALGVAGAFAVLAVLVAPLGSADHVSYAAYGRIAANGGDPYVVPPQSWAGGHDPVAGAVEPPWTTTPTIYGPVATAIQAVCSLVGGDSLRLTVWCWQLCCLAAWLTVGWLVIRLCRNAFGATSWQVDRAAWVWLLNPVLLGVLLVGAHVDLLGAAFAVGALALAGRRPLLAGLALGAAVGVKATFALVGPALLIALWRRDRGRSWRPALLGVLGSAIVLLPAQLWAGSHVFDQLSRARRFVSLATPWRPFVEWATGPFTNDAVRDAVVLLTPVVVIGLAVLLWLVIRPGAGEPVADAADQVTVDAAGWALVLGAAYVLGAPYSLPWYDAVAWAPLALVAVPGVDALLLVRLVAYCVAYVPGRVIGSSRHVQDVTLGYRRGWAPWIGLALLLALGWLAARRPRGPARSPR</sequence>
<feature type="transmembrane region" description="Helical" evidence="8">
    <location>
        <begin position="191"/>
        <end position="212"/>
    </location>
</feature>